<keyword evidence="1" id="KW-1133">Transmembrane helix</keyword>
<evidence type="ECO:0000313" key="3">
    <source>
        <dbReference type="Proteomes" id="UP000244855"/>
    </source>
</evidence>
<evidence type="ECO:0000313" key="2">
    <source>
        <dbReference type="EMBL" id="PVH97240.1"/>
    </source>
</evidence>
<keyword evidence="1" id="KW-0472">Membrane</keyword>
<accession>A0A2V1DGL0</accession>
<dbReference type="AlphaFoldDB" id="A0A2V1DGL0"/>
<sequence length="57" mass="6691">MPENSGTSYKQFLSFIRSYLLALCSSSQFSLFFFVLLPFLLVIGPHPFYYRTELLLF</sequence>
<feature type="transmembrane region" description="Helical" evidence="1">
    <location>
        <begin position="20"/>
        <end position="43"/>
    </location>
</feature>
<proteinExistence type="predicted"/>
<dbReference type="Proteomes" id="UP000244855">
    <property type="component" value="Unassembled WGS sequence"/>
</dbReference>
<dbReference type="EMBL" id="KZ805442">
    <property type="protein sequence ID" value="PVH97240.1"/>
    <property type="molecule type" value="Genomic_DNA"/>
</dbReference>
<reference evidence="2 3" key="1">
    <citation type="journal article" date="2018" name="Sci. Rep.">
        <title>Comparative genomics provides insights into the lifestyle and reveals functional heterogeneity of dark septate endophytic fungi.</title>
        <authorList>
            <person name="Knapp D.G."/>
            <person name="Nemeth J.B."/>
            <person name="Barry K."/>
            <person name="Hainaut M."/>
            <person name="Henrissat B."/>
            <person name="Johnson J."/>
            <person name="Kuo A."/>
            <person name="Lim J.H.P."/>
            <person name="Lipzen A."/>
            <person name="Nolan M."/>
            <person name="Ohm R.A."/>
            <person name="Tamas L."/>
            <person name="Grigoriev I.V."/>
            <person name="Spatafora J.W."/>
            <person name="Nagy L.G."/>
            <person name="Kovacs G.M."/>
        </authorList>
    </citation>
    <scope>NUCLEOTIDE SEQUENCE [LARGE SCALE GENOMIC DNA]</scope>
    <source>
        <strain evidence="2 3">DSE2036</strain>
    </source>
</reference>
<keyword evidence="1" id="KW-0812">Transmembrane</keyword>
<keyword evidence="3" id="KW-1185">Reference proteome</keyword>
<evidence type="ECO:0000256" key="1">
    <source>
        <dbReference type="SAM" id="Phobius"/>
    </source>
</evidence>
<protein>
    <submittedName>
        <fullName evidence="2">Uncharacterized protein</fullName>
    </submittedName>
</protein>
<name>A0A2V1DGL0_9PLEO</name>
<organism evidence="2 3">
    <name type="scientific">Periconia macrospinosa</name>
    <dbReference type="NCBI Taxonomy" id="97972"/>
    <lineage>
        <taxon>Eukaryota</taxon>
        <taxon>Fungi</taxon>
        <taxon>Dikarya</taxon>
        <taxon>Ascomycota</taxon>
        <taxon>Pezizomycotina</taxon>
        <taxon>Dothideomycetes</taxon>
        <taxon>Pleosporomycetidae</taxon>
        <taxon>Pleosporales</taxon>
        <taxon>Massarineae</taxon>
        <taxon>Periconiaceae</taxon>
        <taxon>Periconia</taxon>
    </lineage>
</organism>
<gene>
    <name evidence="2" type="ORF">DM02DRAFT_685740</name>
</gene>